<evidence type="ECO:0000256" key="1">
    <source>
        <dbReference type="ARBA" id="ARBA00004196"/>
    </source>
</evidence>
<proteinExistence type="predicted"/>
<organism evidence="5 6">
    <name type="scientific">Geomonas silvestris</name>
    <dbReference type="NCBI Taxonomy" id="2740184"/>
    <lineage>
        <taxon>Bacteria</taxon>
        <taxon>Pseudomonadati</taxon>
        <taxon>Thermodesulfobacteriota</taxon>
        <taxon>Desulfuromonadia</taxon>
        <taxon>Geobacterales</taxon>
        <taxon>Geobacteraceae</taxon>
        <taxon>Geomonas</taxon>
    </lineage>
</organism>
<dbReference type="InterPro" id="IPR006311">
    <property type="entry name" value="TAT_signal"/>
</dbReference>
<evidence type="ECO:0000259" key="4">
    <source>
        <dbReference type="SMART" id="SM01008"/>
    </source>
</evidence>
<dbReference type="Gene3D" id="3.90.1170.50">
    <property type="entry name" value="Aldehyde oxidase/xanthine dehydrogenase, a/b hammerhead"/>
    <property type="match status" value="1"/>
</dbReference>
<gene>
    <name evidence="5" type="ORF">GMST_22190</name>
</gene>
<evidence type="ECO:0000313" key="6">
    <source>
        <dbReference type="Proteomes" id="UP000556026"/>
    </source>
</evidence>
<dbReference type="PROSITE" id="PS51318">
    <property type="entry name" value="TAT"/>
    <property type="match status" value="1"/>
</dbReference>
<dbReference type="PANTHER" id="PTHR47495:SF2">
    <property type="entry name" value="ALDEHYDE DEHYDROGENASE"/>
    <property type="match status" value="1"/>
</dbReference>
<dbReference type="AlphaFoldDB" id="A0A6V8MIX7"/>
<comment type="subunit">
    <text evidence="2">Heterodimer of a large and a small subunit.</text>
</comment>
<comment type="caution">
    <text evidence="5">The sequence shown here is derived from an EMBL/GenBank/DDBJ whole genome shotgun (WGS) entry which is preliminary data.</text>
</comment>
<keyword evidence="3" id="KW-0479">Metal-binding</keyword>
<dbReference type="InterPro" id="IPR019546">
    <property type="entry name" value="TAT_signal_bac_arc"/>
</dbReference>
<dbReference type="InterPro" id="IPR012368">
    <property type="entry name" value="OxRdtase_Mopterin-bd_su_IorB"/>
</dbReference>
<dbReference type="Pfam" id="PF20256">
    <property type="entry name" value="MoCoBD_2"/>
    <property type="match status" value="2"/>
</dbReference>
<name>A0A6V8MIX7_9BACT</name>
<dbReference type="InterPro" id="IPR046867">
    <property type="entry name" value="AldOxase/xan_DH_MoCoBD2"/>
</dbReference>
<evidence type="ECO:0000313" key="5">
    <source>
        <dbReference type="EMBL" id="GFO59894.1"/>
    </source>
</evidence>
<sequence>MSDQQVSRRDFLKSSATLTGALVLACYVPGLAPCCSAAEAGFAPNAFVRLSADGSVTVIVGKSEMGQGTFTALAMLVAEELDCDWDRVRVEAAPVAPAYNHTTFGLQVTGGSSSVWSEWQRLSEAGAAARQMLVLAAAQAWQVQPEQCRTERGSVLGPAGRRSSYQDLVERAARLPVPTKVRLKDPRDYRLVGRPTHRLDSPAKVAGSAVFGIDVHTPGMLVAVLMRPPVFGATLKDFQDSKALQVPGVRRVVAVPAGIAVLADGFWPAKLGRERLQATWDLGPGGALSTPRMREEYAGRAATPGTVAAKRGTAGAALARAEKVLRAEYEVPYLAHAPMEPLNCFVDLKADHCHIRTGSQFQTVDRDAAAKAAGLRPEQVTLETTFLGGGFGRRANPASDFVVEAVQVAKAAGQPVKVIWTREDDLKGGYYRPMWYDRISAGISGGRLTSWQHTIVGQSIIAGTSFEAALVKDGIDDTSVEGAADLPYAVDHLLVDLHTMKNPVPTLWWRSVGHSHTAFVVESFLDEVAAALGKDPLICRRELLKNKPRHLGVLNAAARLADWGSPLPAGHGRGIAVHASFKSYVAQVAEVSLDPAGALRVHRVFCAVDCGSVVNPDTIRAQMESGIVFGLSAALYGAITLKDGRVEQTNFDSYPVVRLDAMPKVEVEIVKSTEKPGGIGETAVPPIAPAVANALCALTGARVRALPLTPERIAAARPGRTT</sequence>
<dbReference type="InterPro" id="IPR000674">
    <property type="entry name" value="Ald_Oxase/Xan_DH_a/b"/>
</dbReference>
<feature type="domain" description="Aldehyde oxidase/xanthine dehydrogenase a/b hammerhead" evidence="4">
    <location>
        <begin position="206"/>
        <end position="284"/>
    </location>
</feature>
<keyword evidence="3" id="KW-0408">Iron</keyword>
<dbReference type="GO" id="GO:0030313">
    <property type="term" value="C:cell envelope"/>
    <property type="evidence" value="ECO:0007669"/>
    <property type="project" value="UniProtKB-SubCell"/>
</dbReference>
<dbReference type="SMART" id="SM01008">
    <property type="entry name" value="Ald_Xan_dh_C"/>
    <property type="match status" value="1"/>
</dbReference>
<dbReference type="GO" id="GO:0016491">
    <property type="term" value="F:oxidoreductase activity"/>
    <property type="evidence" value="ECO:0007669"/>
    <property type="project" value="InterPro"/>
</dbReference>
<dbReference type="InterPro" id="IPR037165">
    <property type="entry name" value="AldOxase/xan_DH_Mopterin-bd_sf"/>
</dbReference>
<dbReference type="PIRSF" id="PIRSF036389">
    <property type="entry name" value="IOR_B"/>
    <property type="match status" value="1"/>
</dbReference>
<dbReference type="Gene3D" id="3.30.365.10">
    <property type="entry name" value="Aldehyde oxidase/xanthine dehydrogenase, molybdopterin binding domain"/>
    <property type="match status" value="4"/>
</dbReference>
<reference evidence="6" key="1">
    <citation type="submission" date="2020-06" db="EMBL/GenBank/DDBJ databases">
        <title>Draft genomic sequence of Geomonas sp. Red330.</title>
        <authorList>
            <person name="Itoh H."/>
            <person name="Zhenxing X."/>
            <person name="Ushijima N."/>
            <person name="Masuda Y."/>
            <person name="Shiratori Y."/>
            <person name="Senoo K."/>
        </authorList>
    </citation>
    <scope>NUCLEOTIDE SEQUENCE [LARGE SCALE GENOMIC DNA]</scope>
    <source>
        <strain evidence="6">Red330</strain>
    </source>
</reference>
<dbReference type="RefSeq" id="WP_183354723.1">
    <property type="nucleotide sequence ID" value="NZ_BLXX01000006.1"/>
</dbReference>
<dbReference type="SUPFAM" id="SSF56003">
    <property type="entry name" value="Molybdenum cofactor-binding domain"/>
    <property type="match status" value="2"/>
</dbReference>
<dbReference type="NCBIfam" id="TIGR01409">
    <property type="entry name" value="TAT_signal_seq"/>
    <property type="match status" value="1"/>
</dbReference>
<keyword evidence="6" id="KW-1185">Reference proteome</keyword>
<protein>
    <submittedName>
        <fullName evidence="5">Aldehyde oxidase</fullName>
    </submittedName>
</protein>
<evidence type="ECO:0000256" key="3">
    <source>
        <dbReference type="ARBA" id="ARBA00023014"/>
    </source>
</evidence>
<dbReference type="GO" id="GO:0051536">
    <property type="term" value="F:iron-sulfur cluster binding"/>
    <property type="evidence" value="ECO:0007669"/>
    <property type="project" value="UniProtKB-KW"/>
</dbReference>
<dbReference type="Pfam" id="PF02738">
    <property type="entry name" value="MoCoBD_1"/>
    <property type="match status" value="1"/>
</dbReference>
<dbReference type="InterPro" id="IPR008274">
    <property type="entry name" value="AldOxase/xan_DH_MoCoBD1"/>
</dbReference>
<dbReference type="PANTHER" id="PTHR47495">
    <property type="entry name" value="ALDEHYDE DEHYDROGENASE"/>
    <property type="match status" value="1"/>
</dbReference>
<dbReference type="Proteomes" id="UP000556026">
    <property type="component" value="Unassembled WGS sequence"/>
</dbReference>
<comment type="subcellular location">
    <subcellularLocation>
        <location evidence="1">Cell envelope</location>
    </subcellularLocation>
</comment>
<accession>A0A6V8MIX7</accession>
<keyword evidence="3" id="KW-0411">Iron-sulfur</keyword>
<evidence type="ECO:0000256" key="2">
    <source>
        <dbReference type="ARBA" id="ARBA00011771"/>
    </source>
</evidence>
<dbReference type="EMBL" id="BLXX01000006">
    <property type="protein sequence ID" value="GFO59894.1"/>
    <property type="molecule type" value="Genomic_DNA"/>
</dbReference>
<dbReference type="InterPro" id="IPR052516">
    <property type="entry name" value="N-heterocyclic_Hydroxylase"/>
</dbReference>